<gene>
    <name evidence="6" type="primary">gyp3</name>
    <name evidence="6" type="ORF">LCER1_G005524</name>
</gene>
<evidence type="ECO:0000259" key="5">
    <source>
        <dbReference type="PROSITE" id="PS50086"/>
    </source>
</evidence>
<proteinExistence type="inferred from homology"/>
<dbReference type="Proteomes" id="UP000481288">
    <property type="component" value="Unassembled WGS sequence"/>
</dbReference>
<dbReference type="FunFam" id="3.40.850.10:FF:000120">
    <property type="entry name" value="Kinesin family protein"/>
    <property type="match status" value="1"/>
</dbReference>
<dbReference type="GO" id="GO:0003777">
    <property type="term" value="F:microtubule motor activity"/>
    <property type="evidence" value="ECO:0007669"/>
    <property type="project" value="InterPro"/>
</dbReference>
<dbReference type="GO" id="GO:0005096">
    <property type="term" value="F:GTPase activator activity"/>
    <property type="evidence" value="ECO:0007669"/>
    <property type="project" value="TreeGrafter"/>
</dbReference>
<dbReference type="Gene3D" id="1.10.472.80">
    <property type="entry name" value="Ypt/Rab-GAP domain of gyp1p, domain 3"/>
    <property type="match status" value="1"/>
</dbReference>
<keyword evidence="1" id="KW-0067">ATP-binding</keyword>
<dbReference type="GO" id="GO:0008017">
    <property type="term" value="F:microtubule binding"/>
    <property type="evidence" value="ECO:0007669"/>
    <property type="project" value="InterPro"/>
</dbReference>
<dbReference type="SUPFAM" id="SSF47923">
    <property type="entry name" value="Ypt/Rab-GAP domain of gyp1p"/>
    <property type="match status" value="2"/>
</dbReference>
<feature type="coiled-coil region" evidence="2">
    <location>
        <begin position="1383"/>
        <end position="1410"/>
    </location>
</feature>
<accession>A0A7D8YLK4</accession>
<name>A0A7D8YLK4_9HELO</name>
<evidence type="ECO:0000256" key="3">
    <source>
        <dbReference type="SAM" id="MobiDB-lite"/>
    </source>
</evidence>
<dbReference type="InterPro" id="IPR050302">
    <property type="entry name" value="Rab_GAP_TBC_domain"/>
</dbReference>
<feature type="region of interest" description="Disordered" evidence="3">
    <location>
        <begin position="336"/>
        <end position="374"/>
    </location>
</feature>
<dbReference type="SMART" id="SM00164">
    <property type="entry name" value="TBC"/>
    <property type="match status" value="1"/>
</dbReference>
<dbReference type="GO" id="GO:0031267">
    <property type="term" value="F:small GTPase binding"/>
    <property type="evidence" value="ECO:0007669"/>
    <property type="project" value="TreeGrafter"/>
</dbReference>
<reference evidence="6 7" key="1">
    <citation type="submission" date="2018-05" db="EMBL/GenBank/DDBJ databases">
        <title>Whole genome sequencing for identification of molecular markers to develop diagnostic detection tools for the regulated plant pathogen Lachnellula willkommii.</title>
        <authorList>
            <person name="Giroux E."/>
            <person name="Bilodeau G."/>
        </authorList>
    </citation>
    <scope>NUCLEOTIDE SEQUENCE [LARGE SCALE GENOMIC DNA]</scope>
    <source>
        <strain evidence="6 7">CBS 625.97</strain>
    </source>
</reference>
<feature type="region of interest" description="Disordered" evidence="3">
    <location>
        <begin position="1552"/>
        <end position="1577"/>
    </location>
</feature>
<dbReference type="PROSITE" id="PS50086">
    <property type="entry name" value="TBC_RABGAP"/>
    <property type="match status" value="1"/>
</dbReference>
<comment type="similarity">
    <text evidence="1">Belongs to the TRAFAC class myosin-kinesin ATPase superfamily. Kinesin family.</text>
</comment>
<feature type="region of interest" description="Disordered" evidence="3">
    <location>
        <begin position="1"/>
        <end position="212"/>
    </location>
</feature>
<keyword evidence="7" id="KW-1185">Reference proteome</keyword>
<feature type="compositionally biased region" description="Polar residues" evidence="3">
    <location>
        <begin position="94"/>
        <end position="123"/>
    </location>
</feature>
<feature type="domain" description="Rab-GAP TBC" evidence="5">
    <location>
        <begin position="500"/>
        <end position="718"/>
    </location>
</feature>
<feature type="compositionally biased region" description="Low complexity" evidence="3">
    <location>
        <begin position="52"/>
        <end position="64"/>
    </location>
</feature>
<organism evidence="6 7">
    <name type="scientific">Lachnellula cervina</name>
    <dbReference type="NCBI Taxonomy" id="1316786"/>
    <lineage>
        <taxon>Eukaryota</taxon>
        <taxon>Fungi</taxon>
        <taxon>Dikarya</taxon>
        <taxon>Ascomycota</taxon>
        <taxon>Pezizomycotina</taxon>
        <taxon>Leotiomycetes</taxon>
        <taxon>Helotiales</taxon>
        <taxon>Lachnaceae</taxon>
        <taxon>Lachnellula</taxon>
    </lineage>
</organism>
<feature type="compositionally biased region" description="Polar residues" evidence="3">
    <location>
        <begin position="156"/>
        <end position="168"/>
    </location>
</feature>
<dbReference type="SMART" id="SM00129">
    <property type="entry name" value="KISc"/>
    <property type="match status" value="1"/>
</dbReference>
<feature type="binding site" evidence="1">
    <location>
        <begin position="912"/>
        <end position="919"/>
    </location>
    <ligand>
        <name>ATP</name>
        <dbReference type="ChEBI" id="CHEBI:30616"/>
    </ligand>
</feature>
<dbReference type="PROSITE" id="PS50067">
    <property type="entry name" value="KINESIN_MOTOR_2"/>
    <property type="match status" value="1"/>
</dbReference>
<dbReference type="GO" id="GO:0007018">
    <property type="term" value="P:microtubule-based movement"/>
    <property type="evidence" value="ECO:0007669"/>
    <property type="project" value="InterPro"/>
</dbReference>
<dbReference type="FunFam" id="1.10.472.80:FF:000050">
    <property type="entry name" value="GTPase activating protein (Gyp3)"/>
    <property type="match status" value="1"/>
</dbReference>
<evidence type="ECO:0000256" key="1">
    <source>
        <dbReference type="PROSITE-ProRule" id="PRU00283"/>
    </source>
</evidence>
<dbReference type="FunFam" id="3.40.850.10:FF:000091">
    <property type="entry name" value="Kinesin family protein"/>
    <property type="match status" value="1"/>
</dbReference>
<dbReference type="InterPro" id="IPR036961">
    <property type="entry name" value="Kinesin_motor_dom_sf"/>
</dbReference>
<dbReference type="GO" id="GO:0005524">
    <property type="term" value="F:ATP binding"/>
    <property type="evidence" value="ECO:0007669"/>
    <property type="project" value="UniProtKB-UniRule"/>
</dbReference>
<evidence type="ECO:0000313" key="6">
    <source>
        <dbReference type="EMBL" id="TVY50832.1"/>
    </source>
</evidence>
<keyword evidence="2" id="KW-0175">Coiled coil</keyword>
<evidence type="ECO:0000313" key="7">
    <source>
        <dbReference type="Proteomes" id="UP000481288"/>
    </source>
</evidence>
<dbReference type="PRINTS" id="PR00380">
    <property type="entry name" value="KINESINHEAVY"/>
</dbReference>
<dbReference type="OrthoDB" id="123929at2759"/>
<dbReference type="Gene3D" id="3.40.850.10">
    <property type="entry name" value="Kinesin motor domain"/>
    <property type="match status" value="2"/>
</dbReference>
<dbReference type="SUPFAM" id="SSF52540">
    <property type="entry name" value="P-loop containing nucleoside triphosphate hydrolases"/>
    <property type="match status" value="1"/>
</dbReference>
<comment type="caution">
    <text evidence="6">The sequence shown here is derived from an EMBL/GenBank/DDBJ whole genome shotgun (WGS) entry which is preliminary data.</text>
</comment>
<feature type="compositionally biased region" description="Polar residues" evidence="3">
    <location>
        <begin position="414"/>
        <end position="427"/>
    </location>
</feature>
<evidence type="ECO:0000259" key="4">
    <source>
        <dbReference type="PROSITE" id="PS50067"/>
    </source>
</evidence>
<feature type="compositionally biased region" description="Pro residues" evidence="3">
    <location>
        <begin position="65"/>
        <end position="80"/>
    </location>
</feature>
<dbReference type="PANTHER" id="PTHR47219">
    <property type="entry name" value="RAB GTPASE-ACTIVATING PROTEIN 1-LIKE"/>
    <property type="match status" value="1"/>
</dbReference>
<feature type="compositionally biased region" description="Basic and acidic residues" evidence="3">
    <location>
        <begin position="1500"/>
        <end position="1516"/>
    </location>
</feature>
<dbReference type="InterPro" id="IPR027417">
    <property type="entry name" value="P-loop_NTPase"/>
</dbReference>
<dbReference type="Pfam" id="PF00225">
    <property type="entry name" value="Kinesin"/>
    <property type="match status" value="2"/>
</dbReference>
<keyword evidence="1" id="KW-0547">Nucleotide-binding</keyword>
<feature type="compositionally biased region" description="Polar residues" evidence="3">
    <location>
        <begin position="1008"/>
        <end position="1023"/>
    </location>
</feature>
<protein>
    <submittedName>
        <fullName evidence="6">GTPase-activating protein gyp3</fullName>
    </submittedName>
</protein>
<dbReference type="InterPro" id="IPR001752">
    <property type="entry name" value="Kinesin_motor_dom"/>
</dbReference>
<feature type="compositionally biased region" description="Basic and acidic residues" evidence="3">
    <location>
        <begin position="1527"/>
        <end position="1537"/>
    </location>
</feature>
<sequence length="1594" mass="175660">MSMANGVNGSGKGNGSGNNNALGLSAPGSLEVDNGHVKRQRSQRSMKFSLYPSRPRTASATTTSPSPPVSPFAPQLPPLPLSSRDESLAPPANNPHTHPQRPNTSHHTTTNDPPRSFNTSPQIPHSLHKRPSEASRLRALNNGYRSHSSDGRRTPDSQSGLDNFSRPRQPSLRRRNDSPKPLTHGATFPLQAHDEEQTTPDQEPVARDRGLSVSSTLSVASFIPSHKLRPSASIPDFQSADSIYSRQRNLNNSNYRAARRPDSNYSSHTREPIARPTGFDSEEVRTSFRSALTTNSSLVGTSGTERSSVMTKSSSATSIFGRDEGMSVDDAIGMYESGFQDSGTEDNYGPPRPSSEQGRASRLSEAMNDSLSVPAGPIIRDSAAIFESGPRYTPSLGGSSGQDGTMDIQESYLDGTTSSRPATSATYTKDDGTRDRYGFRKATSNVPIEKYDAWNGPYTEYLARRRKKWVALLKDNGLITDNPFRFPPQSTKVRRFVRKGIPPDWRGAAWFYYAGGPAMVSKHYGVYADLVKKAAAGGVSETDVEIIERDLNRTFPDNIRFKPDTPPGGDSHAAPEVETPMLQSLRRVLQAFSIFNPKIGYCQSLNFLAGLLLLFMEEEKAFWMLNIITRVYLPGTHEVNLEGVNVDLGVLMISIKSMMPQIWAKIGGELDGSDGDGKVSMRLPPVTLCATAWFMSCFIGTLPIETTLRVWDSFFYEGSKTLFRIALAIFKVGEQEIRAVSDPMEIFQVVQTIPRRLIDASALMEACFRRRNGFGHLSQETIEKLRAQRRKGIPKTPQSSKMDHSSKSALFEVYLRLRPTAPTNHSSFSLTTPDRFLTVEEPTEDERPTHITLNPPNDNRRRAVEKFAFTKVFEEEASQLDIFGGTGILPLVEGVLGPQGGDGRDGLLATLGVTGSGKTHTIMGSKSQRGLTQLALDVLYRSISNNILDPNTTTSLHATIAASDPSEAQVMSAQMFLETMFGDPSAPSRASSRAPTPMVVRKPPSTPSHPSSQGLYPSLNTGSPPSTRIVEDIVLGTAASPTVSRSPFSSIPSYMQSTIAKARKYVFTKSPLKGESYPPPTPRRHLLQRPSVLPQLPNISNVTVDADQHAEYAILISMYEVYNDRIFDLLTPALPGKSTKDFKRRPLLFKPTEQSPDRKVVAGLRKIICGTMREALMVLEAGLHERRVAGTGSNSVSSRSHGFFCVEVKKRRRSRAPGPWGGSALTIVDLAGSERARDAKTQGATLQEAGKINESLMYLGQCLQMQSDIASSTKPNLVPFRQCKLTELLFSNSFPSTSTPSHHHSSHNRNPQKAIMIVTADPLGDFNATSQILRYSALAREITVPRMPSVTSTILAQSTASHYFSPRTGTGRSSPTDTERETMEIAALEIARLSEEIDGLRDALRDEQERRVESDAHLESMTDRIMEVEMAVREEVFAEMEGKMQEEMRRWKASFAAEADRNDEHLDRKLEILTKTMDLGADEEDKENANFGPGNDLELENDRLRREVDQLRRELGSRSPSKSQRMPLRESKSNRTLHDIGRSMENLRISNAPASQQEKARGGGVTGSGSPLKKVRKLTGRKWDMGVEDEGDML</sequence>
<feature type="region of interest" description="Disordered" evidence="3">
    <location>
        <begin position="251"/>
        <end position="285"/>
    </location>
</feature>
<feature type="region of interest" description="Disordered" evidence="3">
    <location>
        <begin position="1480"/>
        <end position="1537"/>
    </location>
</feature>
<feature type="domain" description="Kinesin motor" evidence="4">
    <location>
        <begin position="810"/>
        <end position="1342"/>
    </location>
</feature>
<evidence type="ECO:0000256" key="2">
    <source>
        <dbReference type="SAM" id="Coils"/>
    </source>
</evidence>
<feature type="region of interest" description="Disordered" evidence="3">
    <location>
        <begin position="982"/>
        <end position="1023"/>
    </location>
</feature>
<dbReference type="Gene3D" id="1.10.8.270">
    <property type="entry name" value="putative rabgap domain of human tbc1 domain family member 14 like domains"/>
    <property type="match status" value="1"/>
</dbReference>
<feature type="compositionally biased region" description="Low complexity" evidence="3">
    <location>
        <begin position="984"/>
        <end position="995"/>
    </location>
</feature>
<dbReference type="PANTHER" id="PTHR47219:SF20">
    <property type="entry name" value="TBC1 DOMAIN FAMILY MEMBER 2B"/>
    <property type="match status" value="1"/>
</dbReference>
<dbReference type="InterPro" id="IPR035969">
    <property type="entry name" value="Rab-GAP_TBC_sf"/>
</dbReference>
<keyword evidence="1" id="KW-0505">Motor protein</keyword>
<dbReference type="EMBL" id="QGMG01000990">
    <property type="protein sequence ID" value="TVY50832.1"/>
    <property type="molecule type" value="Genomic_DNA"/>
</dbReference>
<dbReference type="InterPro" id="IPR000195">
    <property type="entry name" value="Rab-GAP-TBC_dom"/>
</dbReference>
<feature type="compositionally biased region" description="Low complexity" evidence="3">
    <location>
        <begin position="17"/>
        <end position="26"/>
    </location>
</feature>
<feature type="region of interest" description="Disordered" evidence="3">
    <location>
        <begin position="395"/>
        <end position="431"/>
    </location>
</feature>
<dbReference type="Pfam" id="PF00566">
    <property type="entry name" value="RabGAP-TBC"/>
    <property type="match status" value="1"/>
</dbReference>